<dbReference type="Proteomes" id="UP001324287">
    <property type="component" value="Chromosome"/>
</dbReference>
<dbReference type="EMBL" id="CP141261">
    <property type="protein sequence ID" value="WRL66478.1"/>
    <property type="molecule type" value="Genomic_DNA"/>
</dbReference>
<dbReference type="InterPro" id="IPR037119">
    <property type="entry name" value="Haem_oxidase_HugZ-like_sf"/>
</dbReference>
<evidence type="ECO:0000313" key="2">
    <source>
        <dbReference type="EMBL" id="WRL66478.1"/>
    </source>
</evidence>
<dbReference type="RefSeq" id="WP_324277790.1">
    <property type="nucleotide sequence ID" value="NZ_CP141261.1"/>
</dbReference>
<keyword evidence="3" id="KW-1185">Reference proteome</keyword>
<feature type="region of interest" description="Disordered" evidence="1">
    <location>
        <begin position="68"/>
        <end position="116"/>
    </location>
</feature>
<organism evidence="2 3">
    <name type="scientific">Blastococcus brunescens</name>
    <dbReference type="NCBI Taxonomy" id="1564165"/>
    <lineage>
        <taxon>Bacteria</taxon>
        <taxon>Bacillati</taxon>
        <taxon>Actinomycetota</taxon>
        <taxon>Actinomycetes</taxon>
        <taxon>Geodermatophilales</taxon>
        <taxon>Geodermatophilaceae</taxon>
        <taxon>Blastococcus</taxon>
    </lineage>
</organism>
<evidence type="ECO:0000313" key="3">
    <source>
        <dbReference type="Proteomes" id="UP001324287"/>
    </source>
</evidence>
<evidence type="ECO:0008006" key="4">
    <source>
        <dbReference type="Google" id="ProtNLM"/>
    </source>
</evidence>
<gene>
    <name evidence="2" type="ORF">U6N30_14290</name>
</gene>
<proteinExistence type="predicted"/>
<protein>
    <recommendedName>
        <fullName evidence="4">DUF2470 domain-containing protein</fullName>
    </recommendedName>
</protein>
<sequence length="140" mass="15194">MGPLDFLVARPDPLAEIEAEHLGHLDRDHPEFLRLLAELLPAGSLAAGDVLRPLGLDRFGFRLRIERPGDTRTSGCRSAARWDAPESSVPRWAASPVRHAPGPPAGPEPRSATSVTPDMSISLRVRVHLWCSGLRPGGRC</sequence>
<name>A0ABZ1B6P2_9ACTN</name>
<evidence type="ECO:0000256" key="1">
    <source>
        <dbReference type="SAM" id="MobiDB-lite"/>
    </source>
</evidence>
<reference evidence="2 3" key="1">
    <citation type="submission" date="2023-12" db="EMBL/GenBank/DDBJ databases">
        <title>Blastococcus brunescens sp. nov., an actonobacterium isolated from sandstone collected in sahara desert.</title>
        <authorList>
            <person name="Gtari M."/>
            <person name="Ghodhbane F."/>
        </authorList>
    </citation>
    <scope>NUCLEOTIDE SEQUENCE [LARGE SCALE GENOMIC DNA]</scope>
    <source>
        <strain evidence="2 3">BMG 8361</strain>
    </source>
</reference>
<accession>A0ABZ1B6P2</accession>
<dbReference type="Gene3D" id="3.20.180.10">
    <property type="entry name" value="PNP-oxidase-like"/>
    <property type="match status" value="1"/>
</dbReference>